<feature type="domain" description="Nucleotidyl transferase" evidence="14">
    <location>
        <begin position="8"/>
        <end position="229"/>
    </location>
</feature>
<dbReference type="GO" id="GO:0003977">
    <property type="term" value="F:UDP-N-acetylglucosamine diphosphorylase activity"/>
    <property type="evidence" value="ECO:0007669"/>
    <property type="project" value="UniProtKB-EC"/>
</dbReference>
<organism evidence="16 17">
    <name type="scientific">Methanocalculus taiwanensis</name>
    <dbReference type="NCBI Taxonomy" id="106207"/>
    <lineage>
        <taxon>Archaea</taxon>
        <taxon>Methanobacteriati</taxon>
        <taxon>Methanobacteriota</taxon>
        <taxon>Stenosarchaea group</taxon>
        <taxon>Methanomicrobia</taxon>
        <taxon>Methanomicrobiales</taxon>
        <taxon>Methanocalculaceae</taxon>
        <taxon>Methanocalculus</taxon>
    </lineage>
</organism>
<dbReference type="InterPro" id="IPR029044">
    <property type="entry name" value="Nucleotide-diphossugar_trans"/>
</dbReference>
<dbReference type="GO" id="GO:0019134">
    <property type="term" value="F:glucosamine-1-phosphate N-acetyltransferase activity"/>
    <property type="evidence" value="ECO:0007669"/>
    <property type="project" value="UniProtKB-EC"/>
</dbReference>
<dbReference type="Gene3D" id="3.90.550.10">
    <property type="entry name" value="Spore Coat Polysaccharide Biosynthesis Protein SpsA, Chain A"/>
    <property type="match status" value="1"/>
</dbReference>
<dbReference type="CDD" id="cd05636">
    <property type="entry name" value="LbH_G1P_TT_C_like"/>
    <property type="match status" value="1"/>
</dbReference>
<reference evidence="16 17" key="1">
    <citation type="submission" date="2019-08" db="EMBL/GenBank/DDBJ databases">
        <authorList>
            <person name="Chen S.-C."/>
            <person name="Lai M.-C."/>
            <person name="You Y.-T."/>
        </authorList>
    </citation>
    <scope>NUCLEOTIDE SEQUENCE [LARGE SCALE GENOMIC DNA]</scope>
    <source>
        <strain evidence="16 17">P2F9704a</strain>
    </source>
</reference>
<evidence type="ECO:0000256" key="12">
    <source>
        <dbReference type="ARBA" id="ARBA00048247"/>
    </source>
</evidence>
<sequence length="404" mass="43945">MEPVTECILLAAGEGKRMRPLTTSRPKVMIPLANRPMLEHLILAGKEAGIQRFIIVVGYGEQAIREYFGDGSRIGVEIDYVVQRKQLGTADALRSAEGLVSGNFLMMNGDMLLSADEIAEFCRMPIPALAVSETDHPEDYGVVLLEGDRVVNLEEKSKNPKSRLINAGAYLFSLEIFERIQMIGLSRRGEYELTDALMGYINEGSLFAFCLRSWMDVGYPWDILAAHELFLDALQAENLGTVEEGVVIKGTVAIGEGTIIRSGSYIEGPCIIGKDCIVGPHAYIRPRTSIGDMCHIGNAVEIKNSVILNKTKIPHFNYIGDSVIGSGCNFGAGTKIANLRHDYTVVHVGGIRTGRKKFGAVIGDNVLFGINCSVNTGSLIGSGCRIAPHSFVDGVYDDETIISR</sequence>
<comment type="caution">
    <text evidence="16">The sequence shown here is derived from an EMBL/GenBank/DDBJ whole genome shotgun (WGS) entry which is preliminary data.</text>
</comment>
<dbReference type="EMBL" id="VOTZ01000021">
    <property type="protein sequence ID" value="MCQ1539169.1"/>
    <property type="molecule type" value="Genomic_DNA"/>
</dbReference>
<comment type="catalytic activity">
    <reaction evidence="13">
        <text>N-acetyl-alpha-D-glucosamine 1-phosphate + UTP + H(+) = UDP-N-acetyl-alpha-D-glucosamine + diphosphate</text>
        <dbReference type="Rhea" id="RHEA:13509"/>
        <dbReference type="ChEBI" id="CHEBI:15378"/>
        <dbReference type="ChEBI" id="CHEBI:33019"/>
        <dbReference type="ChEBI" id="CHEBI:46398"/>
        <dbReference type="ChEBI" id="CHEBI:57705"/>
        <dbReference type="ChEBI" id="CHEBI:57776"/>
        <dbReference type="EC" id="2.7.7.23"/>
    </reaction>
</comment>
<evidence type="ECO:0000313" key="17">
    <source>
        <dbReference type="Proteomes" id="UP001524383"/>
    </source>
</evidence>
<dbReference type="NCBIfam" id="TIGR03992">
    <property type="entry name" value="Arch_glmU"/>
    <property type="match status" value="1"/>
</dbReference>
<dbReference type="AlphaFoldDB" id="A0ABD4TLT5"/>
<dbReference type="Pfam" id="PF00483">
    <property type="entry name" value="NTP_transferase"/>
    <property type="match status" value="1"/>
</dbReference>
<dbReference type="Proteomes" id="UP001524383">
    <property type="component" value="Unassembled WGS sequence"/>
</dbReference>
<evidence type="ECO:0000256" key="6">
    <source>
        <dbReference type="ARBA" id="ARBA00012457"/>
    </source>
</evidence>
<gene>
    <name evidence="16" type="ORF">FTO68_09275</name>
</gene>
<keyword evidence="8" id="KW-0808">Transferase</keyword>
<comment type="similarity">
    <text evidence="3">In the C-terminal section; belongs to the transferase hexapeptide repeat family.</text>
</comment>
<comment type="pathway">
    <text evidence="2">Nucleotide-sugar biosynthesis; UDP-N-acetyl-alpha-D-glucosamine biosynthesis; UDP-N-acetyl-alpha-D-glucosamine from N-acetyl-alpha-D-glucosamine 1-phosphate: step 1/1.</text>
</comment>
<evidence type="ECO:0000256" key="9">
    <source>
        <dbReference type="ARBA" id="ARBA00022695"/>
    </source>
</evidence>
<comment type="catalytic activity">
    <reaction evidence="12">
        <text>alpha-D-glucosamine 1-phosphate + acetyl-CoA = N-acetyl-alpha-D-glucosamine 1-phosphate + CoA + H(+)</text>
        <dbReference type="Rhea" id="RHEA:13725"/>
        <dbReference type="ChEBI" id="CHEBI:15378"/>
        <dbReference type="ChEBI" id="CHEBI:57287"/>
        <dbReference type="ChEBI" id="CHEBI:57288"/>
        <dbReference type="ChEBI" id="CHEBI:57776"/>
        <dbReference type="ChEBI" id="CHEBI:58516"/>
        <dbReference type="EC" id="2.3.1.157"/>
    </reaction>
</comment>
<dbReference type="InterPro" id="IPR005835">
    <property type="entry name" value="NTP_transferase_dom"/>
</dbReference>
<evidence type="ECO:0000256" key="8">
    <source>
        <dbReference type="ARBA" id="ARBA00022679"/>
    </source>
</evidence>
<evidence type="ECO:0000256" key="1">
    <source>
        <dbReference type="ARBA" id="ARBA00005166"/>
    </source>
</evidence>
<dbReference type="Gene3D" id="2.160.10.10">
    <property type="entry name" value="Hexapeptide repeat proteins"/>
    <property type="match status" value="1"/>
</dbReference>
<keyword evidence="17" id="KW-1185">Reference proteome</keyword>
<feature type="domain" description="Mannose-1-phosphate guanyltransferase C-terminal" evidence="15">
    <location>
        <begin position="266"/>
        <end position="395"/>
    </location>
</feature>
<dbReference type="SUPFAM" id="SSF51161">
    <property type="entry name" value="Trimeric LpxA-like enzymes"/>
    <property type="match status" value="1"/>
</dbReference>
<dbReference type="InterPro" id="IPR023915">
    <property type="entry name" value="Bifunctiontional_GlmU_arc-type"/>
</dbReference>
<dbReference type="Pfam" id="PF25087">
    <property type="entry name" value="GMPPB_C"/>
    <property type="match status" value="1"/>
</dbReference>
<keyword evidence="9" id="KW-0548">Nucleotidyltransferase</keyword>
<proteinExistence type="inferred from homology"/>
<evidence type="ECO:0000259" key="15">
    <source>
        <dbReference type="Pfam" id="PF25087"/>
    </source>
</evidence>
<evidence type="ECO:0000313" key="16">
    <source>
        <dbReference type="EMBL" id="MCQ1539169.1"/>
    </source>
</evidence>
<dbReference type="CDD" id="cd04181">
    <property type="entry name" value="NTP_transferase"/>
    <property type="match status" value="1"/>
</dbReference>
<evidence type="ECO:0000256" key="13">
    <source>
        <dbReference type="ARBA" id="ARBA00048493"/>
    </source>
</evidence>
<dbReference type="PANTHER" id="PTHR43584:SF8">
    <property type="entry name" value="N-ACETYLMURAMATE ALPHA-1-PHOSPHATE URIDYLYLTRANSFERASE"/>
    <property type="match status" value="1"/>
</dbReference>
<dbReference type="InterPro" id="IPR056729">
    <property type="entry name" value="GMPPB_C"/>
</dbReference>
<evidence type="ECO:0000256" key="10">
    <source>
        <dbReference type="ARBA" id="ARBA00023268"/>
    </source>
</evidence>
<keyword evidence="11" id="KW-0012">Acyltransferase</keyword>
<evidence type="ECO:0000256" key="2">
    <source>
        <dbReference type="ARBA" id="ARBA00005208"/>
    </source>
</evidence>
<dbReference type="SUPFAM" id="SSF53448">
    <property type="entry name" value="Nucleotide-diphospho-sugar transferases"/>
    <property type="match status" value="1"/>
</dbReference>
<comment type="pathway">
    <text evidence="1">Nucleotide-sugar biosynthesis; UDP-N-acetyl-alpha-D-glucosamine biosynthesis; N-acetyl-alpha-D-glucosamine 1-phosphate from alpha-D-glucosamine 6-phosphate (route II): step 2/2.</text>
</comment>
<evidence type="ECO:0000256" key="3">
    <source>
        <dbReference type="ARBA" id="ARBA00007707"/>
    </source>
</evidence>
<dbReference type="PANTHER" id="PTHR43584">
    <property type="entry name" value="NUCLEOTIDYL TRANSFERASE"/>
    <property type="match status" value="1"/>
</dbReference>
<dbReference type="EC" id="2.7.7.23" evidence="6"/>
<evidence type="ECO:0000256" key="4">
    <source>
        <dbReference type="ARBA" id="ARBA00007947"/>
    </source>
</evidence>
<comment type="similarity">
    <text evidence="4">In the N-terminal section; belongs to the N-acetylglucosamine-1-phosphate uridyltransferase family.</text>
</comment>
<accession>A0ABD4TLT5</accession>
<dbReference type="InterPro" id="IPR050065">
    <property type="entry name" value="GlmU-like"/>
</dbReference>
<name>A0ABD4TLT5_9EURY</name>
<dbReference type="InterPro" id="IPR011004">
    <property type="entry name" value="Trimer_LpxA-like_sf"/>
</dbReference>
<evidence type="ECO:0000256" key="7">
    <source>
        <dbReference type="ARBA" id="ARBA00013414"/>
    </source>
</evidence>
<evidence type="ECO:0000259" key="14">
    <source>
        <dbReference type="Pfam" id="PF00483"/>
    </source>
</evidence>
<keyword evidence="10" id="KW-0511">Multifunctional enzyme</keyword>
<protein>
    <recommendedName>
        <fullName evidence="7">Bifunctional protein GlmU</fullName>
        <ecNumber evidence="5">2.3.1.157</ecNumber>
        <ecNumber evidence="6">2.7.7.23</ecNumber>
    </recommendedName>
</protein>
<evidence type="ECO:0000256" key="5">
    <source>
        <dbReference type="ARBA" id="ARBA00012225"/>
    </source>
</evidence>
<dbReference type="EC" id="2.3.1.157" evidence="5"/>
<evidence type="ECO:0000256" key="11">
    <source>
        <dbReference type="ARBA" id="ARBA00023315"/>
    </source>
</evidence>